<dbReference type="Proteomes" id="UP000799772">
    <property type="component" value="Unassembled WGS sequence"/>
</dbReference>
<dbReference type="Pfam" id="PF01370">
    <property type="entry name" value="Epimerase"/>
    <property type="match status" value="1"/>
</dbReference>
<evidence type="ECO:0000313" key="5">
    <source>
        <dbReference type="Proteomes" id="UP000799772"/>
    </source>
</evidence>
<evidence type="ECO:0000259" key="3">
    <source>
        <dbReference type="Pfam" id="PF01370"/>
    </source>
</evidence>
<dbReference type="SUPFAM" id="SSF51735">
    <property type="entry name" value="NAD(P)-binding Rossmann-fold domains"/>
    <property type="match status" value="1"/>
</dbReference>
<gene>
    <name evidence="4" type="ORF">NA57DRAFT_67531</name>
</gene>
<sequence>MPHTLVTGANGFVAAHIIEQLMDEGHTVTGSIRRAVSGDELLGEHPEWKGKLDFVLIEDYAEAGAWDDVFSHRQIDYIVHVAAPLNNPADTDYNRDYFRPNVEGITPDQAREMQNAYISYCSSKKEAELAIWKFVKEENPDFAVTVLLPALIFGPPIHPVKSLKSLNYSTGVFYSLWNDTYPAVPATTFPSYIDVRDLATAHVRALTIPEAANKRFLIGGKDMTYSAIVDTLRKLSENGIPALNGRLPEPSDEASNVTFARMETEEGNKVLGLDGKLRSMEETFGDAARRILELEKKLSS</sequence>
<proteinExistence type="inferred from homology"/>
<dbReference type="EMBL" id="ML978130">
    <property type="protein sequence ID" value="KAF2095813.1"/>
    <property type="molecule type" value="Genomic_DNA"/>
</dbReference>
<keyword evidence="1" id="KW-0560">Oxidoreductase</keyword>
<name>A0A9P4IAF1_9PEZI</name>
<comment type="caution">
    <text evidence="4">The sequence shown here is derived from an EMBL/GenBank/DDBJ whole genome shotgun (WGS) entry which is preliminary data.</text>
</comment>
<dbReference type="AlphaFoldDB" id="A0A9P4IAF1"/>
<evidence type="ECO:0000313" key="4">
    <source>
        <dbReference type="EMBL" id="KAF2095813.1"/>
    </source>
</evidence>
<evidence type="ECO:0000256" key="2">
    <source>
        <dbReference type="ARBA" id="ARBA00023445"/>
    </source>
</evidence>
<dbReference type="OrthoDB" id="2735536at2759"/>
<protein>
    <submittedName>
        <fullName evidence="4">NAD(P)-binding protein</fullName>
    </submittedName>
</protein>
<dbReference type="InterPro" id="IPR001509">
    <property type="entry name" value="Epimerase_deHydtase"/>
</dbReference>
<organism evidence="4 5">
    <name type="scientific">Rhizodiscina lignyota</name>
    <dbReference type="NCBI Taxonomy" id="1504668"/>
    <lineage>
        <taxon>Eukaryota</taxon>
        <taxon>Fungi</taxon>
        <taxon>Dikarya</taxon>
        <taxon>Ascomycota</taxon>
        <taxon>Pezizomycotina</taxon>
        <taxon>Dothideomycetes</taxon>
        <taxon>Pleosporomycetidae</taxon>
        <taxon>Aulographales</taxon>
        <taxon>Rhizodiscinaceae</taxon>
        <taxon>Rhizodiscina</taxon>
    </lineage>
</organism>
<dbReference type="GO" id="GO:0016616">
    <property type="term" value="F:oxidoreductase activity, acting on the CH-OH group of donors, NAD or NADP as acceptor"/>
    <property type="evidence" value="ECO:0007669"/>
    <property type="project" value="TreeGrafter"/>
</dbReference>
<dbReference type="PANTHER" id="PTHR10366">
    <property type="entry name" value="NAD DEPENDENT EPIMERASE/DEHYDRATASE"/>
    <property type="match status" value="1"/>
</dbReference>
<comment type="similarity">
    <text evidence="2">Belongs to the NAD(P)-dependent epimerase/dehydratase family. Dihydroflavonol-4-reductase subfamily.</text>
</comment>
<keyword evidence="5" id="KW-1185">Reference proteome</keyword>
<dbReference type="InterPro" id="IPR036291">
    <property type="entry name" value="NAD(P)-bd_dom_sf"/>
</dbReference>
<feature type="domain" description="NAD-dependent epimerase/dehydratase" evidence="3">
    <location>
        <begin position="5"/>
        <end position="104"/>
    </location>
</feature>
<reference evidence="4" key="1">
    <citation type="journal article" date="2020" name="Stud. Mycol.">
        <title>101 Dothideomycetes genomes: a test case for predicting lifestyles and emergence of pathogens.</title>
        <authorList>
            <person name="Haridas S."/>
            <person name="Albert R."/>
            <person name="Binder M."/>
            <person name="Bloem J."/>
            <person name="Labutti K."/>
            <person name="Salamov A."/>
            <person name="Andreopoulos B."/>
            <person name="Baker S."/>
            <person name="Barry K."/>
            <person name="Bills G."/>
            <person name="Bluhm B."/>
            <person name="Cannon C."/>
            <person name="Castanera R."/>
            <person name="Culley D."/>
            <person name="Daum C."/>
            <person name="Ezra D."/>
            <person name="Gonzalez J."/>
            <person name="Henrissat B."/>
            <person name="Kuo A."/>
            <person name="Liang C."/>
            <person name="Lipzen A."/>
            <person name="Lutzoni F."/>
            <person name="Magnuson J."/>
            <person name="Mondo S."/>
            <person name="Nolan M."/>
            <person name="Ohm R."/>
            <person name="Pangilinan J."/>
            <person name="Park H.-J."/>
            <person name="Ramirez L."/>
            <person name="Alfaro M."/>
            <person name="Sun H."/>
            <person name="Tritt A."/>
            <person name="Yoshinaga Y."/>
            <person name="Zwiers L.-H."/>
            <person name="Turgeon B."/>
            <person name="Goodwin S."/>
            <person name="Spatafora J."/>
            <person name="Crous P."/>
            <person name="Grigoriev I."/>
        </authorList>
    </citation>
    <scope>NUCLEOTIDE SEQUENCE</scope>
    <source>
        <strain evidence="4">CBS 133067</strain>
    </source>
</reference>
<accession>A0A9P4IAF1</accession>
<dbReference type="PANTHER" id="PTHR10366:SF564">
    <property type="entry name" value="STEROL-4-ALPHA-CARBOXYLATE 3-DEHYDROGENASE, DECARBOXYLATING"/>
    <property type="match status" value="1"/>
</dbReference>
<evidence type="ECO:0000256" key="1">
    <source>
        <dbReference type="ARBA" id="ARBA00023002"/>
    </source>
</evidence>
<dbReference type="Gene3D" id="3.40.50.720">
    <property type="entry name" value="NAD(P)-binding Rossmann-like Domain"/>
    <property type="match status" value="2"/>
</dbReference>
<dbReference type="InterPro" id="IPR050425">
    <property type="entry name" value="NAD(P)_dehydrat-like"/>
</dbReference>